<organism evidence="3 4">
    <name type="scientific">Pogona vitticeps</name>
    <name type="common">central bearded dragon</name>
    <dbReference type="NCBI Taxonomy" id="103695"/>
    <lineage>
        <taxon>Eukaryota</taxon>
        <taxon>Metazoa</taxon>
        <taxon>Chordata</taxon>
        <taxon>Craniata</taxon>
        <taxon>Vertebrata</taxon>
        <taxon>Euteleostomi</taxon>
        <taxon>Lepidosauria</taxon>
        <taxon>Squamata</taxon>
        <taxon>Bifurcata</taxon>
        <taxon>Unidentata</taxon>
        <taxon>Episquamata</taxon>
        <taxon>Toxicofera</taxon>
        <taxon>Iguania</taxon>
        <taxon>Acrodonta</taxon>
        <taxon>Agamidae</taxon>
        <taxon>Amphibolurinae</taxon>
        <taxon>Pogona</taxon>
    </lineage>
</organism>
<dbReference type="Pfam" id="PF01841">
    <property type="entry name" value="Transglut_core"/>
    <property type="match status" value="1"/>
</dbReference>
<dbReference type="InterPro" id="IPR050779">
    <property type="entry name" value="Transglutaminase"/>
</dbReference>
<dbReference type="InterPro" id="IPR008958">
    <property type="entry name" value="Transglutaminase_C"/>
</dbReference>
<name>A0ABM5G4P7_9SAUR</name>
<dbReference type="SUPFAM" id="SSF49309">
    <property type="entry name" value="Transglutaminase, two C-terminal domains"/>
    <property type="match status" value="2"/>
</dbReference>
<dbReference type="Gene3D" id="3.90.260.10">
    <property type="entry name" value="Transglutaminase-like"/>
    <property type="match status" value="1"/>
</dbReference>
<dbReference type="PIRSF" id="PIRSF000459">
    <property type="entry name" value="TGM_EBP42"/>
    <property type="match status" value="1"/>
</dbReference>
<dbReference type="PROSITE" id="PS00547">
    <property type="entry name" value="TRANSGLUTAMINASES"/>
    <property type="match status" value="1"/>
</dbReference>
<accession>A0ABM5G4P7</accession>
<dbReference type="Gene3D" id="2.60.40.10">
    <property type="entry name" value="Immunoglobulins"/>
    <property type="match status" value="3"/>
</dbReference>
<sequence>MESHVLPTEANLCPPSPRPALWPCGAEGGGSLSHPSSALQLEFVDWQNPRNNLEHHTAEMGDQRLVVRRGQVFAITLHFNARGYQPGQDSIYLIAETGYWPEPQAVTRAVFQVEPGRLDPGHTWRAVPTRSTSQSKEVAVLAPARAPVGHYQLKMRLDSDGASSSYLLGDFVLLFNPWCPEDDVYLEGEAEREEYVLNEHGVIYQGNKNWISPMAWNYGQFEDGILDICLKVLDRSLNFQQDPAKDSSLRGSPVYISRVMSAMINSNDDSGVLLGNWSEDYAGGVRPTEWSGSVAILRQWERTGGRPVKYGQCWVFAAVLCTVMRCLGIPTRVVTNFDSAHEKDGNLVVDVYYDGTGRLVPAGRKDSIWNFHVWDECWMARRDLPLGCGGWQVVDATPQERSRGLYCCGPASVRAIREGDVNLPYDTAFAFSMVNADRVVWLLSGFGKEKLEWDTGAVGARISTKAVGSDRREDITSAYKAPEGSPEERRVFQKAVSLKQPQGTWRTPRAGGLPAAPGPVVPPVAAQLSLQIQLAESPEVGEDIQLTLLARNRASAYREVQLRLSAQAVLHDGRPLAPFWREALDVSFAPGQEKRLRWRIPYRQYGRELGEDKQLRVVAVGEEKSSGQKTLAEKTVTLASPPLEIHVLAPVVLNQALPLQIEFANPLPEPVSGCLLVVEGGGLVRDQVQIPLGSLAARAEAVVRLHLTPYRSGARHLHVSLQSSHFPPVKGCKELRVSPGGGGGGWKCRLP</sequence>
<dbReference type="InterPro" id="IPR001102">
    <property type="entry name" value="Transglutaminase_N"/>
</dbReference>
<dbReference type="InterPro" id="IPR036985">
    <property type="entry name" value="Transglutaminase-like_sf"/>
</dbReference>
<dbReference type="InterPro" id="IPR038765">
    <property type="entry name" value="Papain-like_cys_pep_sf"/>
</dbReference>
<evidence type="ECO:0000259" key="2">
    <source>
        <dbReference type="SMART" id="SM00460"/>
    </source>
</evidence>
<dbReference type="RefSeq" id="XP_072852629.1">
    <property type="nucleotide sequence ID" value="XM_072996528.1"/>
</dbReference>
<proteinExistence type="inferred from homology"/>
<dbReference type="SUPFAM" id="SSF81296">
    <property type="entry name" value="E set domains"/>
    <property type="match status" value="1"/>
</dbReference>
<dbReference type="PANTHER" id="PTHR11590">
    <property type="entry name" value="PROTEIN-GLUTAMINE GAMMA-GLUTAMYLTRANSFERASE"/>
    <property type="match status" value="1"/>
</dbReference>
<dbReference type="SUPFAM" id="SSF54001">
    <property type="entry name" value="Cysteine proteinases"/>
    <property type="match status" value="1"/>
</dbReference>
<reference evidence="4" key="1">
    <citation type="submission" date="2025-08" db="UniProtKB">
        <authorList>
            <consortium name="RefSeq"/>
        </authorList>
    </citation>
    <scope>IDENTIFICATION</scope>
</reference>
<dbReference type="PANTHER" id="PTHR11590:SF38">
    <property type="entry name" value="PROTEIN-GLUTAMINE GAMMA-GLUTAMYLTRANSFERASE 5"/>
    <property type="match status" value="1"/>
</dbReference>
<evidence type="ECO:0000256" key="1">
    <source>
        <dbReference type="ARBA" id="ARBA00005968"/>
    </source>
</evidence>
<dbReference type="InterPro" id="IPR013783">
    <property type="entry name" value="Ig-like_fold"/>
</dbReference>
<evidence type="ECO:0000313" key="4">
    <source>
        <dbReference type="RefSeq" id="XP_072852629.1"/>
    </source>
</evidence>
<comment type="similarity">
    <text evidence="1">Belongs to the transglutaminase superfamily. Transglutaminase family.</text>
</comment>
<dbReference type="InterPro" id="IPR014756">
    <property type="entry name" value="Ig_E-set"/>
</dbReference>
<dbReference type="GeneID" id="110086245"/>
<dbReference type="Pfam" id="PF00927">
    <property type="entry name" value="Transglut_C"/>
    <property type="match status" value="2"/>
</dbReference>
<protein>
    <submittedName>
        <fullName evidence="4">Protein-glutamine gamma-glutamyltransferase 5-like</fullName>
    </submittedName>
</protein>
<gene>
    <name evidence="4" type="primary">LOC110086245</name>
</gene>
<dbReference type="Pfam" id="PF00868">
    <property type="entry name" value="Transglut_N"/>
    <property type="match status" value="1"/>
</dbReference>
<dbReference type="InterPro" id="IPR023608">
    <property type="entry name" value="Transglutaminase_animal"/>
</dbReference>
<dbReference type="SMART" id="SM00460">
    <property type="entry name" value="TGc"/>
    <property type="match status" value="1"/>
</dbReference>
<evidence type="ECO:0000313" key="3">
    <source>
        <dbReference type="Proteomes" id="UP001652642"/>
    </source>
</evidence>
<dbReference type="InterPro" id="IPR002931">
    <property type="entry name" value="Transglutaminase-like"/>
</dbReference>
<dbReference type="InterPro" id="IPR036238">
    <property type="entry name" value="Transglutaminase_C_sf"/>
</dbReference>
<dbReference type="InterPro" id="IPR013808">
    <property type="entry name" value="Transglutaminase_AS"/>
</dbReference>
<keyword evidence="3" id="KW-1185">Reference proteome</keyword>
<dbReference type="Proteomes" id="UP001652642">
    <property type="component" value="Chromosome 4"/>
</dbReference>
<feature type="domain" description="Transglutaminase-like" evidence="2">
    <location>
        <begin position="305"/>
        <end position="398"/>
    </location>
</feature>